<protein>
    <submittedName>
        <fullName evidence="1">Uncharacterized protein</fullName>
    </submittedName>
</protein>
<evidence type="ECO:0000313" key="1">
    <source>
        <dbReference type="EMBL" id="ABB92204.1"/>
    </source>
</evidence>
<name>Q0QM57_9SYNE</name>
<dbReference type="EMBL" id="DQ284920">
    <property type="protein sequence ID" value="ABB92204.1"/>
    <property type="molecule type" value="Genomic_DNA"/>
</dbReference>
<proteinExistence type="predicted"/>
<reference evidence="1" key="1">
    <citation type="journal article" date="2006" name="Mar. Ecol. Prog. Ser.">
        <title>Gene diversity and organization in rbcL-containing genome fragments from uncultivated Synechococcus in the Gulf of Mexico.</title>
        <authorList>
            <person name="John D.E."/>
            <person name="Wawrik B."/>
            <person name="Tabita F.R."/>
            <person name="Paul J.H."/>
        </authorList>
    </citation>
    <scope>NUCLEOTIDE SEQUENCE</scope>
</reference>
<accession>Q0QM57</accession>
<sequence length="57" mass="6186">MGGLVEQALLRLRRCFCVLLVLSVLLIVMLVPLAHPASLFDLAPKVQKGAADEGRQD</sequence>
<organism evidence="1">
    <name type="scientific">uncultured marine type-A Synechococcus 5B2</name>
    <dbReference type="NCBI Taxonomy" id="359140"/>
    <lineage>
        <taxon>Bacteria</taxon>
        <taxon>Bacillati</taxon>
        <taxon>Cyanobacteriota</taxon>
        <taxon>Cyanophyceae</taxon>
        <taxon>Synechococcales</taxon>
        <taxon>Synechococcaceae</taxon>
        <taxon>Synechococcus</taxon>
        <taxon>environmental samples</taxon>
    </lineage>
</organism>
<dbReference type="AlphaFoldDB" id="Q0QM57"/>